<feature type="binding site" evidence="9">
    <location>
        <position position="85"/>
    </location>
    <ligand>
        <name>Na(+)</name>
        <dbReference type="ChEBI" id="CHEBI:29101"/>
        <note>structural</note>
    </ligand>
</feature>
<keyword evidence="4 9" id="KW-1133">Transmembrane helix</keyword>
<evidence type="ECO:0000256" key="1">
    <source>
        <dbReference type="ARBA" id="ARBA00004651"/>
    </source>
</evidence>
<dbReference type="EMBL" id="JABDJR010000293">
    <property type="protein sequence ID" value="NNF06590.1"/>
    <property type="molecule type" value="Genomic_DNA"/>
</dbReference>
<evidence type="ECO:0000313" key="11">
    <source>
        <dbReference type="Proteomes" id="UP000547674"/>
    </source>
</evidence>
<comment type="similarity">
    <text evidence="7 9">Belongs to the fluoride channel Fluc/FEX (TC 1.A.43) family.</text>
</comment>
<evidence type="ECO:0000256" key="3">
    <source>
        <dbReference type="ARBA" id="ARBA00022692"/>
    </source>
</evidence>
<feature type="transmembrane region" description="Helical" evidence="9">
    <location>
        <begin position="104"/>
        <end position="127"/>
    </location>
</feature>
<evidence type="ECO:0000256" key="2">
    <source>
        <dbReference type="ARBA" id="ARBA00022475"/>
    </source>
</evidence>
<proteinExistence type="inferred from homology"/>
<keyword evidence="3 9" id="KW-0812">Transmembrane</keyword>
<dbReference type="PANTHER" id="PTHR28259:SF1">
    <property type="entry name" value="FLUORIDE EXPORT PROTEIN 1-RELATED"/>
    <property type="match status" value="1"/>
</dbReference>
<evidence type="ECO:0000256" key="5">
    <source>
        <dbReference type="ARBA" id="ARBA00023136"/>
    </source>
</evidence>
<evidence type="ECO:0000313" key="10">
    <source>
        <dbReference type="EMBL" id="NNF06590.1"/>
    </source>
</evidence>
<dbReference type="HAMAP" id="MF_00454">
    <property type="entry name" value="FluC"/>
    <property type="match status" value="1"/>
</dbReference>
<keyword evidence="9" id="KW-0406">Ion transport</keyword>
<keyword evidence="2 9" id="KW-1003">Cell membrane</keyword>
<protein>
    <recommendedName>
        <fullName evidence="9">Fluoride-specific ion channel FluC</fullName>
    </recommendedName>
</protein>
<dbReference type="GO" id="GO:0046872">
    <property type="term" value="F:metal ion binding"/>
    <property type="evidence" value="ECO:0007669"/>
    <property type="project" value="UniProtKB-KW"/>
</dbReference>
<comment type="subcellular location">
    <subcellularLocation>
        <location evidence="1 9">Cell membrane</location>
        <topology evidence="1 9">Multi-pass membrane protein</topology>
    </subcellularLocation>
</comment>
<dbReference type="GO" id="GO:0005886">
    <property type="term" value="C:plasma membrane"/>
    <property type="evidence" value="ECO:0007669"/>
    <property type="project" value="UniProtKB-SubCell"/>
</dbReference>
<keyword evidence="6 9" id="KW-0407">Ion channel</keyword>
<dbReference type="PANTHER" id="PTHR28259">
    <property type="entry name" value="FLUORIDE EXPORT PROTEIN 1-RELATED"/>
    <property type="match status" value="1"/>
</dbReference>
<feature type="transmembrane region" description="Helical" evidence="9">
    <location>
        <begin position="45"/>
        <end position="63"/>
    </location>
</feature>
<dbReference type="GO" id="GO:0140114">
    <property type="term" value="P:cellular detoxification of fluoride"/>
    <property type="evidence" value="ECO:0007669"/>
    <property type="project" value="UniProtKB-UniRule"/>
</dbReference>
<keyword evidence="9" id="KW-0915">Sodium</keyword>
<dbReference type="NCBIfam" id="TIGR00494">
    <property type="entry name" value="crcB"/>
    <property type="match status" value="1"/>
</dbReference>
<gene>
    <name evidence="9 10" type="primary">crcB</name>
    <name evidence="9" type="synonym">fluC</name>
    <name evidence="10" type="ORF">HKN21_07500</name>
</gene>
<evidence type="ECO:0000256" key="6">
    <source>
        <dbReference type="ARBA" id="ARBA00023303"/>
    </source>
</evidence>
<reference evidence="10 11" key="1">
    <citation type="submission" date="2020-03" db="EMBL/GenBank/DDBJ databases">
        <title>Metabolic flexibility allows generalist bacteria to become dominant in a frequently disturbed ecosystem.</title>
        <authorList>
            <person name="Chen Y.-J."/>
            <person name="Leung P.M."/>
            <person name="Bay S.K."/>
            <person name="Hugenholtz P."/>
            <person name="Kessler A.J."/>
            <person name="Shelley G."/>
            <person name="Waite D.W."/>
            <person name="Cook P.L."/>
            <person name="Greening C."/>
        </authorList>
    </citation>
    <scope>NUCLEOTIDE SEQUENCE [LARGE SCALE GENOMIC DNA]</scope>
    <source>
        <strain evidence="10">SS_bin_28</strain>
    </source>
</reference>
<comment type="catalytic activity">
    <reaction evidence="8">
        <text>fluoride(in) = fluoride(out)</text>
        <dbReference type="Rhea" id="RHEA:76159"/>
        <dbReference type="ChEBI" id="CHEBI:17051"/>
    </reaction>
    <physiologicalReaction direction="left-to-right" evidence="8">
        <dbReference type="Rhea" id="RHEA:76160"/>
    </physiologicalReaction>
</comment>
<sequence length="131" mass="14455">MWQRLVLIAFAGACGTLSRYALSVYLDRWQNQKNIRFFEIPIGTLSVNLLGCFIFGFLYALFATRLASSDTVRQIFLVGFLGSFTTFSTFAYQTGHLAEQGNLFGALGNVVLQVALGVTLAYLGILLGRQI</sequence>
<comment type="function">
    <text evidence="9">Fluoride-specific ion channel. Important for reducing fluoride concentration in the cell, thus reducing its toxicity.</text>
</comment>
<keyword evidence="5 9" id="KW-0472">Membrane</keyword>
<organism evidence="10 11">
    <name type="scientific">Eiseniibacteriota bacterium</name>
    <dbReference type="NCBI Taxonomy" id="2212470"/>
    <lineage>
        <taxon>Bacteria</taxon>
        <taxon>Candidatus Eiseniibacteriota</taxon>
    </lineage>
</organism>
<dbReference type="InterPro" id="IPR003691">
    <property type="entry name" value="FluC"/>
</dbReference>
<dbReference type="Proteomes" id="UP000547674">
    <property type="component" value="Unassembled WGS sequence"/>
</dbReference>
<name>A0A7Y2H226_UNCEI</name>
<keyword evidence="9" id="KW-0813">Transport</keyword>
<dbReference type="AlphaFoldDB" id="A0A7Y2H226"/>
<evidence type="ECO:0000256" key="8">
    <source>
        <dbReference type="ARBA" id="ARBA00035585"/>
    </source>
</evidence>
<feature type="transmembrane region" description="Helical" evidence="9">
    <location>
        <begin position="75"/>
        <end position="92"/>
    </location>
</feature>
<evidence type="ECO:0000256" key="9">
    <source>
        <dbReference type="HAMAP-Rule" id="MF_00454"/>
    </source>
</evidence>
<feature type="binding site" evidence="9">
    <location>
        <position position="82"/>
    </location>
    <ligand>
        <name>Na(+)</name>
        <dbReference type="ChEBI" id="CHEBI:29101"/>
        <note>structural</note>
    </ligand>
</feature>
<comment type="activity regulation">
    <text evidence="9">Na(+) is not transported, but it plays an essential structural role and its presence is essential for fluoride channel function.</text>
</comment>
<comment type="caution">
    <text evidence="10">The sequence shown here is derived from an EMBL/GenBank/DDBJ whole genome shotgun (WGS) entry which is preliminary data.</text>
</comment>
<evidence type="ECO:0000256" key="7">
    <source>
        <dbReference type="ARBA" id="ARBA00035120"/>
    </source>
</evidence>
<dbReference type="Pfam" id="PF02537">
    <property type="entry name" value="CRCB"/>
    <property type="match status" value="1"/>
</dbReference>
<dbReference type="GO" id="GO:0062054">
    <property type="term" value="F:fluoride channel activity"/>
    <property type="evidence" value="ECO:0007669"/>
    <property type="project" value="UniProtKB-UniRule"/>
</dbReference>
<accession>A0A7Y2H226</accession>
<evidence type="ECO:0000256" key="4">
    <source>
        <dbReference type="ARBA" id="ARBA00022989"/>
    </source>
</evidence>
<keyword evidence="9" id="KW-0479">Metal-binding</keyword>